<reference evidence="3" key="1">
    <citation type="submission" date="2015-07" db="EMBL/GenBank/DDBJ databases">
        <authorList>
            <person name="Teixeira M.M."/>
            <person name="Souza R.C."/>
            <person name="Almeida L.G."/>
            <person name="Vicente V.A."/>
            <person name="de Hoog S."/>
            <person name="Bocca A.L."/>
            <person name="de Almeida S.R."/>
            <person name="Vasconcelos A.T."/>
            <person name="Felipe M.S."/>
        </authorList>
    </citation>
    <scope>NUCLEOTIDE SEQUENCE [LARGE SCALE GENOMIC DNA]</scope>
    <source>
        <strain evidence="3">KSF</strain>
    </source>
</reference>
<proteinExistence type="predicted"/>
<gene>
    <name evidence="2" type="ORF">CLCR_08718</name>
</gene>
<evidence type="ECO:0000256" key="1">
    <source>
        <dbReference type="SAM" id="MobiDB-lite"/>
    </source>
</evidence>
<dbReference type="OrthoDB" id="6508832at2759"/>
<dbReference type="EMBL" id="LGRB01000009">
    <property type="protein sequence ID" value="OCT52155.1"/>
    <property type="molecule type" value="Genomic_DNA"/>
</dbReference>
<organism evidence="2 3">
    <name type="scientific">Cladophialophora carrionii</name>
    <dbReference type="NCBI Taxonomy" id="86049"/>
    <lineage>
        <taxon>Eukaryota</taxon>
        <taxon>Fungi</taxon>
        <taxon>Dikarya</taxon>
        <taxon>Ascomycota</taxon>
        <taxon>Pezizomycotina</taxon>
        <taxon>Eurotiomycetes</taxon>
        <taxon>Chaetothyriomycetidae</taxon>
        <taxon>Chaetothyriales</taxon>
        <taxon>Herpotrichiellaceae</taxon>
        <taxon>Cladophialophora</taxon>
    </lineage>
</organism>
<dbReference type="STRING" id="86049.A0A1C1CUH4"/>
<dbReference type="AlphaFoldDB" id="A0A1C1CUH4"/>
<evidence type="ECO:0000313" key="2">
    <source>
        <dbReference type="EMBL" id="OCT52155.1"/>
    </source>
</evidence>
<feature type="region of interest" description="Disordered" evidence="1">
    <location>
        <begin position="237"/>
        <end position="294"/>
    </location>
</feature>
<name>A0A1C1CUH4_9EURO</name>
<protein>
    <submittedName>
        <fullName evidence="2">Uncharacterized protein</fullName>
    </submittedName>
</protein>
<dbReference type="VEuPathDB" id="FungiDB:G647_06000"/>
<evidence type="ECO:0000313" key="3">
    <source>
        <dbReference type="Proteomes" id="UP000094526"/>
    </source>
</evidence>
<feature type="compositionally biased region" description="Basic residues" evidence="1">
    <location>
        <begin position="346"/>
        <end position="355"/>
    </location>
</feature>
<keyword evidence="3" id="KW-1185">Reference proteome</keyword>
<accession>A0A1C1CUH4</accession>
<dbReference type="Proteomes" id="UP000094526">
    <property type="component" value="Unassembled WGS sequence"/>
</dbReference>
<feature type="region of interest" description="Disordered" evidence="1">
    <location>
        <begin position="339"/>
        <end position="386"/>
    </location>
</feature>
<sequence>MPRHLAPHKSGPHRLACLGLFRSLLRESGHVGTATSSTGIAEHLRSLVRYRFHKDRTLLSRSQIIRGLEAGHGFLGLLRGCAAKSPTALDQLSKLLEQVAVQAESTATYRRTLAARWKPPPPSRYAHLENLRRVADKANHASTPASPRIFQHPRPLSEVKTGVRKVPNLILAQGIPLLKYPGPTPVLVNRVLKEKIRWGVRKWEQHKDIQRRIQIAEWEDQWDSILARIGNIVDHDDADDDDGGAGAGADLLAERDGVQRSAKSHNPRGTTRYYHRPVEGAGTSPKQHPSSGFKPRISWATHLREVDRGLELAVLERGKQYAVLGERYWHEVVVKERELREQERKERKHARRMARKQASGIFGTEGHVPTQHDQDLQPSSVSSGFI</sequence>
<comment type="caution">
    <text evidence="2">The sequence shown here is derived from an EMBL/GenBank/DDBJ whole genome shotgun (WGS) entry which is preliminary data.</text>
</comment>
<dbReference type="VEuPathDB" id="FungiDB:CLCR_08718"/>
<feature type="compositionally biased region" description="Polar residues" evidence="1">
    <location>
        <begin position="376"/>
        <end position="386"/>
    </location>
</feature>